<dbReference type="InterPro" id="IPR052895">
    <property type="entry name" value="HetReg/Transcr_Mod"/>
</dbReference>
<protein>
    <submittedName>
        <fullName evidence="3">Heterokaryon incompatibility protein-domain-containing protein</fullName>
    </submittedName>
</protein>
<name>A0A8K0W357_9PLEO</name>
<accession>A0A8K0W357</accession>
<dbReference type="Proteomes" id="UP000813461">
    <property type="component" value="Unassembled WGS sequence"/>
</dbReference>
<evidence type="ECO:0000259" key="2">
    <source>
        <dbReference type="Pfam" id="PF06985"/>
    </source>
</evidence>
<organism evidence="3 4">
    <name type="scientific">Paraphoma chrysanthemicola</name>
    <dbReference type="NCBI Taxonomy" id="798071"/>
    <lineage>
        <taxon>Eukaryota</taxon>
        <taxon>Fungi</taxon>
        <taxon>Dikarya</taxon>
        <taxon>Ascomycota</taxon>
        <taxon>Pezizomycotina</taxon>
        <taxon>Dothideomycetes</taxon>
        <taxon>Pleosporomycetidae</taxon>
        <taxon>Pleosporales</taxon>
        <taxon>Pleosporineae</taxon>
        <taxon>Phaeosphaeriaceae</taxon>
        <taxon>Paraphoma</taxon>
    </lineage>
</organism>
<feature type="domain" description="Heterokaryon incompatibility" evidence="2">
    <location>
        <begin position="88"/>
        <end position="301"/>
    </location>
</feature>
<proteinExistence type="predicted"/>
<dbReference type="EMBL" id="JAGMVJ010000001">
    <property type="protein sequence ID" value="KAH7094266.1"/>
    <property type="molecule type" value="Genomic_DNA"/>
</dbReference>
<dbReference type="PANTHER" id="PTHR24148">
    <property type="entry name" value="ANKYRIN REPEAT DOMAIN-CONTAINING PROTEIN 39 HOMOLOG-RELATED"/>
    <property type="match status" value="1"/>
</dbReference>
<dbReference type="PANTHER" id="PTHR24148:SF82">
    <property type="entry name" value="HETEROKARYON INCOMPATIBILITY DOMAIN-CONTAINING PROTEIN"/>
    <property type="match status" value="1"/>
</dbReference>
<evidence type="ECO:0000256" key="1">
    <source>
        <dbReference type="SAM" id="MobiDB-lite"/>
    </source>
</evidence>
<dbReference type="OrthoDB" id="3553147at2759"/>
<evidence type="ECO:0000313" key="3">
    <source>
        <dbReference type="EMBL" id="KAH7094266.1"/>
    </source>
</evidence>
<comment type="caution">
    <text evidence="3">The sequence shown here is derived from an EMBL/GenBank/DDBJ whole genome shotgun (WGS) entry which is preliminary data.</text>
</comment>
<sequence>MEGGALDGADSSCAPTPASWTEPFEIAESRTSGHVENASDSPDRTPWLATPLDPTRSYIRVLKLHRGVNNEGLACDLDIVDLDARPHFEVLSYVWGDASITEEVNVAGVSFQATTNLADFLRCLRLPDQERVVWADAICIDQSNPAEKSHQIGLMTEIYRHATEAHVWFGPFTDAWFLDLAGNKDYQMAVELDDHGWAEYERHTNVALKYLVKQEGFRPIDEVELADFTARCENNIFQTTMETLDLMATDVHLYRYPCYSYREGDNGERQYRINKSWLMMMDCIRWLLQRPWWSRVWTLQEAVLPKVDPFVHAPPFSFRLSRILRGVWSMIYHNNAICCKWYGGPATTSNRHSDTCQPFHQAMTVYNQRDVLADGEEGTGVPLELVVSAIQTRKATEVRDYWYGLFGFLPTLWQEMDKSIADPTATAGLFCQFSKLLYFQSQDLTRLDLACRGLRSQIPSLPSWAIDLTSQRENKDTDFDRWELYNASNGQKFDCELTWPELGTSAFIVKGVRVASVQNVAERILPSNYGPPDLLRLVQEWRALHSEVVRPPDDDAFWRAVFMDANVQRHWMSKRDRPLASPRLEDIKQCQVEQ</sequence>
<feature type="region of interest" description="Disordered" evidence="1">
    <location>
        <begin position="1"/>
        <end position="49"/>
    </location>
</feature>
<dbReference type="InterPro" id="IPR010730">
    <property type="entry name" value="HET"/>
</dbReference>
<dbReference type="AlphaFoldDB" id="A0A8K0W357"/>
<evidence type="ECO:0000313" key="4">
    <source>
        <dbReference type="Proteomes" id="UP000813461"/>
    </source>
</evidence>
<keyword evidence="4" id="KW-1185">Reference proteome</keyword>
<reference evidence="3" key="1">
    <citation type="journal article" date="2021" name="Nat. Commun.">
        <title>Genetic determinants of endophytism in the Arabidopsis root mycobiome.</title>
        <authorList>
            <person name="Mesny F."/>
            <person name="Miyauchi S."/>
            <person name="Thiergart T."/>
            <person name="Pickel B."/>
            <person name="Atanasova L."/>
            <person name="Karlsson M."/>
            <person name="Huettel B."/>
            <person name="Barry K.W."/>
            <person name="Haridas S."/>
            <person name="Chen C."/>
            <person name="Bauer D."/>
            <person name="Andreopoulos W."/>
            <person name="Pangilinan J."/>
            <person name="LaButti K."/>
            <person name="Riley R."/>
            <person name="Lipzen A."/>
            <person name="Clum A."/>
            <person name="Drula E."/>
            <person name="Henrissat B."/>
            <person name="Kohler A."/>
            <person name="Grigoriev I.V."/>
            <person name="Martin F.M."/>
            <person name="Hacquard S."/>
        </authorList>
    </citation>
    <scope>NUCLEOTIDE SEQUENCE</scope>
    <source>
        <strain evidence="3">MPI-SDFR-AT-0120</strain>
    </source>
</reference>
<gene>
    <name evidence="3" type="ORF">FB567DRAFT_585652</name>
</gene>
<dbReference type="Pfam" id="PF06985">
    <property type="entry name" value="HET"/>
    <property type="match status" value="1"/>
</dbReference>